<keyword evidence="4" id="KW-0418">Kinase</keyword>
<keyword evidence="1" id="KW-0723">Serine/threonine-protein kinase</keyword>
<evidence type="ECO:0000256" key="1">
    <source>
        <dbReference type="ARBA" id="ARBA00022527"/>
    </source>
</evidence>
<proteinExistence type="predicted"/>
<dbReference type="InterPro" id="IPR051852">
    <property type="entry name" value="Alpha-type_PK"/>
</dbReference>
<protein>
    <recommendedName>
        <fullName evidence="6">Alpha-type protein kinase domain-containing protein</fullName>
    </recommendedName>
</protein>
<dbReference type="SMART" id="SM00811">
    <property type="entry name" value="Alpha_kinase"/>
    <property type="match status" value="1"/>
</dbReference>
<dbReference type="Pfam" id="PF02816">
    <property type="entry name" value="Alpha_kinase"/>
    <property type="match status" value="1"/>
</dbReference>
<keyword evidence="8" id="KW-1185">Reference proteome</keyword>
<organism evidence="7 8">
    <name type="scientific">Porites lobata</name>
    <dbReference type="NCBI Taxonomy" id="104759"/>
    <lineage>
        <taxon>Eukaryota</taxon>
        <taxon>Metazoa</taxon>
        <taxon>Cnidaria</taxon>
        <taxon>Anthozoa</taxon>
        <taxon>Hexacorallia</taxon>
        <taxon>Scleractinia</taxon>
        <taxon>Fungiina</taxon>
        <taxon>Poritidae</taxon>
        <taxon>Porites</taxon>
    </lineage>
</organism>
<dbReference type="PROSITE" id="PS51158">
    <property type="entry name" value="ALPHA_KINASE"/>
    <property type="match status" value="1"/>
</dbReference>
<gene>
    <name evidence="7" type="ORF">PLOB_00013178</name>
</gene>
<keyword evidence="2" id="KW-0808">Transferase</keyword>
<dbReference type="Proteomes" id="UP001159405">
    <property type="component" value="Unassembled WGS sequence"/>
</dbReference>
<evidence type="ECO:0000259" key="6">
    <source>
        <dbReference type="PROSITE" id="PS51158"/>
    </source>
</evidence>
<dbReference type="SUPFAM" id="SSF56112">
    <property type="entry name" value="Protein kinase-like (PK-like)"/>
    <property type="match status" value="1"/>
</dbReference>
<accession>A0ABN8R1T5</accession>
<feature type="domain" description="Alpha-type protein kinase" evidence="6">
    <location>
        <begin position="219"/>
        <end position="454"/>
    </location>
</feature>
<evidence type="ECO:0000313" key="8">
    <source>
        <dbReference type="Proteomes" id="UP001159405"/>
    </source>
</evidence>
<keyword evidence="5" id="KW-0067">ATP-binding</keyword>
<comment type="caution">
    <text evidence="7">The sequence shown here is derived from an EMBL/GenBank/DDBJ whole genome shotgun (WGS) entry which is preliminary data.</text>
</comment>
<reference evidence="7 8" key="1">
    <citation type="submission" date="2022-05" db="EMBL/GenBank/DDBJ databases">
        <authorList>
            <consortium name="Genoscope - CEA"/>
            <person name="William W."/>
        </authorList>
    </citation>
    <scope>NUCLEOTIDE SEQUENCE [LARGE SCALE GENOMIC DNA]</scope>
</reference>
<dbReference type="CDD" id="cd04515">
    <property type="entry name" value="Alpha_kinase"/>
    <property type="match status" value="1"/>
</dbReference>
<evidence type="ECO:0000256" key="4">
    <source>
        <dbReference type="ARBA" id="ARBA00022777"/>
    </source>
</evidence>
<evidence type="ECO:0000256" key="5">
    <source>
        <dbReference type="ARBA" id="ARBA00022840"/>
    </source>
</evidence>
<sequence>MTATPVKLVSRHLGKYQANGPKEFVSLSGVDTGTSEGLTLQTLENFMLGHFLGLTREQAVDRYQFYILKTLRGPKLTMDSHVTGKQFYFYWKAGVEMVKRRFAWYIFILFKFFSREIDPEKCELSVGKIIYRRAEGRKNGFEVSSVDFNIIGDKACDKKCHLFQDSSDKEEAMRDSLDPLPELGSEPSSLPVRPFAVINLGKSIALPPVRQTELPAAITLFTITSDWGSIETEGPLHCVLDVQGFPAQPFGSGTFQNAFKATCIVPNKFLDLSGRYVLKQQKLEGPLTTEAVEGLSSEDMDLMDEESKYFKGCQISAVANALCQHYNLKCRQIPDYGKEIRVLPSLFVKMTGQFPPCGILEHEIEGTWQKFLNNDGLEMGGEENQFKLKALALAHGGLLVCDLQGANYTLFDLEIASTDGRIFVIGNLSCTVLEGFKSSHRCNVYCIALELPGEYMHASF</sequence>
<keyword evidence="3" id="KW-0547">Nucleotide-binding</keyword>
<dbReference type="EMBL" id="CALNXK010000176">
    <property type="protein sequence ID" value="CAH3172736.1"/>
    <property type="molecule type" value="Genomic_DNA"/>
</dbReference>
<evidence type="ECO:0000313" key="7">
    <source>
        <dbReference type="EMBL" id="CAH3172736.1"/>
    </source>
</evidence>
<dbReference type="InterPro" id="IPR011009">
    <property type="entry name" value="Kinase-like_dom_sf"/>
</dbReference>
<dbReference type="InterPro" id="IPR004166">
    <property type="entry name" value="a-kinase_dom"/>
</dbReference>
<dbReference type="Gene3D" id="3.20.200.10">
    <property type="entry name" value="MHCK/EF2 kinase"/>
    <property type="match status" value="1"/>
</dbReference>
<evidence type="ECO:0000256" key="2">
    <source>
        <dbReference type="ARBA" id="ARBA00022679"/>
    </source>
</evidence>
<name>A0ABN8R1T5_9CNID</name>
<evidence type="ECO:0000256" key="3">
    <source>
        <dbReference type="ARBA" id="ARBA00022741"/>
    </source>
</evidence>
<dbReference type="PANTHER" id="PTHR45992:SF2">
    <property type="entry name" value="EUKARYOTIC ELONGATION FACTOR 2 KINASE"/>
    <property type="match status" value="1"/>
</dbReference>
<dbReference type="PANTHER" id="PTHR45992">
    <property type="entry name" value="EUKARYOTIC ELONGATION FACTOR 2 KINASE-RELATED"/>
    <property type="match status" value="1"/>
</dbReference>